<comment type="caution">
    <text evidence="2">The sequence shown here is derived from an EMBL/GenBank/DDBJ whole genome shotgun (WGS) entry which is preliminary data.</text>
</comment>
<reference evidence="2 3" key="1">
    <citation type="journal article" date="2013" name="PLoS ONE">
        <title>Lactobacillus paracasei comparative genomics: towards species pan-genome definition and exploitation of diversity.</title>
        <authorList>
            <person name="Smokvina T."/>
            <person name="Wels M."/>
            <person name="Polka J."/>
            <person name="Chervaux C."/>
            <person name="Brisse S."/>
            <person name="Boekhorst J."/>
            <person name="van Hylckama Vlieg J.E."/>
            <person name="Siezen R.J."/>
        </authorList>
    </citation>
    <scope>NUCLEOTIDE SEQUENCE [LARGE SCALE GENOMIC DNA]</scope>
    <source>
        <strain evidence="2 3">CNCM I-4270</strain>
    </source>
</reference>
<protein>
    <submittedName>
        <fullName evidence="2">Phosphate ABC transporter substrate-binding protein</fullName>
    </submittedName>
</protein>
<feature type="non-terminal residue" evidence="2">
    <location>
        <position position="52"/>
    </location>
</feature>
<dbReference type="Proteomes" id="UP000014249">
    <property type="component" value="Unassembled WGS sequence"/>
</dbReference>
<name>A0A8E0IGJ6_LACPA</name>
<dbReference type="AlphaFoldDB" id="A0A8E0IGJ6"/>
<keyword evidence="1" id="KW-0732">Signal</keyword>
<accession>A0A8E0IGJ6</accession>
<evidence type="ECO:0000313" key="3">
    <source>
        <dbReference type="Proteomes" id="UP000014249"/>
    </source>
</evidence>
<dbReference type="EMBL" id="ANJX01000326">
    <property type="protein sequence ID" value="EPC51570.1"/>
    <property type="molecule type" value="Genomic_DNA"/>
</dbReference>
<feature type="chain" id="PRO_5039321477" evidence="1">
    <location>
        <begin position="20"/>
        <end position="52"/>
    </location>
</feature>
<proteinExistence type="predicted"/>
<feature type="signal peptide" evidence="1">
    <location>
        <begin position="1"/>
        <end position="19"/>
    </location>
</feature>
<evidence type="ECO:0000256" key="1">
    <source>
        <dbReference type="SAM" id="SignalP"/>
    </source>
</evidence>
<sequence>MKKIVTLLSLLFLPLLISACNSSSQQSGESITAVGSSALQPLVEAAGEQYQT</sequence>
<dbReference type="PROSITE" id="PS51257">
    <property type="entry name" value="PROKAR_LIPOPROTEIN"/>
    <property type="match status" value="1"/>
</dbReference>
<organism evidence="2 3">
    <name type="scientific">Lacticaseibacillus paracasei subsp. paracasei CNCM I-4270</name>
    <dbReference type="NCBI Taxonomy" id="1256202"/>
    <lineage>
        <taxon>Bacteria</taxon>
        <taxon>Bacillati</taxon>
        <taxon>Bacillota</taxon>
        <taxon>Bacilli</taxon>
        <taxon>Lactobacillales</taxon>
        <taxon>Lactobacillaceae</taxon>
        <taxon>Lacticaseibacillus</taxon>
    </lineage>
</organism>
<gene>
    <name evidence="2" type="ORF">Lpp77_11716</name>
</gene>
<evidence type="ECO:0000313" key="2">
    <source>
        <dbReference type="EMBL" id="EPC51570.1"/>
    </source>
</evidence>